<dbReference type="GO" id="GO:0005198">
    <property type="term" value="F:structural molecule activity"/>
    <property type="evidence" value="ECO:0007669"/>
    <property type="project" value="UniProtKB-UniRule"/>
</dbReference>
<evidence type="ECO:0000259" key="8">
    <source>
        <dbReference type="Pfam" id="PF06429"/>
    </source>
</evidence>
<evidence type="ECO:0000256" key="3">
    <source>
        <dbReference type="ARBA" id="ARBA00009677"/>
    </source>
</evidence>
<protein>
    <recommendedName>
        <fullName evidence="4 7">Flagellar hook-associated protein 1</fullName>
        <shortName evidence="7">HAP1</shortName>
    </recommendedName>
</protein>
<keyword evidence="5 7" id="KW-0964">Secreted</keyword>
<keyword evidence="6 7" id="KW-0975">Bacterial flagellum</keyword>
<organism evidence="10 11">
    <name type="scientific">Schwartzia succinivorans DSM 10502</name>
    <dbReference type="NCBI Taxonomy" id="1123243"/>
    <lineage>
        <taxon>Bacteria</taxon>
        <taxon>Bacillati</taxon>
        <taxon>Bacillota</taxon>
        <taxon>Negativicutes</taxon>
        <taxon>Selenomonadales</taxon>
        <taxon>Selenomonadaceae</taxon>
        <taxon>Schwartzia</taxon>
    </lineage>
</organism>
<dbReference type="InterPro" id="IPR010930">
    <property type="entry name" value="Flg_bb/hook_C_dom"/>
</dbReference>
<dbReference type="OrthoDB" id="9802553at2"/>
<dbReference type="GO" id="GO:0009424">
    <property type="term" value="C:bacterial-type flagellum hook"/>
    <property type="evidence" value="ECO:0007669"/>
    <property type="project" value="UniProtKB-UniRule"/>
</dbReference>
<keyword evidence="10" id="KW-0969">Cilium</keyword>
<dbReference type="InterPro" id="IPR002371">
    <property type="entry name" value="FlgK"/>
</dbReference>
<dbReference type="AlphaFoldDB" id="A0A1M4SIA3"/>
<feature type="domain" description="Flagellar hook-associated protein FlgK helical" evidence="9">
    <location>
        <begin position="103"/>
        <end position="343"/>
    </location>
</feature>
<dbReference type="PANTHER" id="PTHR30033">
    <property type="entry name" value="FLAGELLAR HOOK-ASSOCIATED PROTEIN 1"/>
    <property type="match status" value="1"/>
</dbReference>
<dbReference type="EMBL" id="FQUG01000002">
    <property type="protein sequence ID" value="SHE31994.1"/>
    <property type="molecule type" value="Genomic_DNA"/>
</dbReference>
<dbReference type="STRING" id="1123243.SAMN02745190_00147"/>
<evidence type="ECO:0000313" key="10">
    <source>
        <dbReference type="EMBL" id="SHE31994.1"/>
    </source>
</evidence>
<keyword evidence="11" id="KW-1185">Reference proteome</keyword>
<dbReference type="Proteomes" id="UP000184404">
    <property type="component" value="Unassembled WGS sequence"/>
</dbReference>
<evidence type="ECO:0000256" key="1">
    <source>
        <dbReference type="ARBA" id="ARBA00004365"/>
    </source>
</evidence>
<dbReference type="NCBIfam" id="TIGR02492">
    <property type="entry name" value="flgK_ends"/>
    <property type="match status" value="1"/>
</dbReference>
<sequence length="581" mass="62738">MAVRSTFAGLNTMYRGISTNRLALDTVGHNMSNAGAVGYSRQSVNQAAVMPDKIYANGTQQYVGSGVDSLSITRARDVYADKKYWAENGTQKYLTTRENNYGKVEEIFNDSQDTGVKNAVTEFYKALSDWSTNNSDVSERVAVLEKASILSERINRSGEQLQSQITSLYNDITANVAKVNEITDNIVSLNRSIMALEAAGGSANDLRDARDNLADELSGYMSVSISEEKDTSMYTIVCNGATIVNGITKIDLKMGPRDDDGNVIGMHNKDYGLTDYNIELGDTGVVFDPLNGTLAAEVDAIAEDKKYIDKLADMASFLLVQFNGQHQQGAGMDANNTTGTNFFGDNKTIYTWEADANGNYRTVATAYADGLTATKYLKKDADGNYIKNADGNFEVGITVAGSGTATAEELKGILAIKALAVNPILNEVDGEKKLAGQAWVMPPSITDPTKPESETDMTLVVANGTADGTNGVLMSTLFNLGNTSLNSTTCSIGTNSFESYYNSIMTAMGVDSAACKANLQAQEDLVEEVEKWRSATSGVNWDEELTNMITFQQGYSACSRCLTTMDEMLDRLINSTGMVGR</sequence>
<evidence type="ECO:0000256" key="6">
    <source>
        <dbReference type="ARBA" id="ARBA00023143"/>
    </source>
</evidence>
<dbReference type="PRINTS" id="PR01005">
    <property type="entry name" value="FLGHOOKAP1"/>
</dbReference>
<evidence type="ECO:0000256" key="5">
    <source>
        <dbReference type="ARBA" id="ARBA00022525"/>
    </source>
</evidence>
<evidence type="ECO:0000256" key="2">
    <source>
        <dbReference type="ARBA" id="ARBA00004613"/>
    </source>
</evidence>
<dbReference type="GO" id="GO:0044780">
    <property type="term" value="P:bacterial-type flagellum assembly"/>
    <property type="evidence" value="ECO:0007669"/>
    <property type="project" value="InterPro"/>
</dbReference>
<dbReference type="RefSeq" id="WP_072934275.1">
    <property type="nucleotide sequence ID" value="NZ_FQUG01000002.1"/>
</dbReference>
<name>A0A1M4SIA3_9FIRM</name>
<dbReference type="Pfam" id="PF22638">
    <property type="entry name" value="FlgK_D1"/>
    <property type="match status" value="1"/>
</dbReference>
<evidence type="ECO:0000259" key="9">
    <source>
        <dbReference type="Pfam" id="PF22638"/>
    </source>
</evidence>
<keyword evidence="10" id="KW-0282">Flagellum</keyword>
<evidence type="ECO:0000256" key="4">
    <source>
        <dbReference type="ARBA" id="ARBA00016244"/>
    </source>
</evidence>
<evidence type="ECO:0000313" key="11">
    <source>
        <dbReference type="Proteomes" id="UP000184404"/>
    </source>
</evidence>
<dbReference type="SUPFAM" id="SSF64518">
    <property type="entry name" value="Phase 1 flagellin"/>
    <property type="match status" value="1"/>
</dbReference>
<gene>
    <name evidence="7" type="primary">flgK</name>
    <name evidence="10" type="ORF">SAMN02745190_00147</name>
</gene>
<dbReference type="Pfam" id="PF06429">
    <property type="entry name" value="Flg_bbr_C"/>
    <property type="match status" value="1"/>
</dbReference>
<dbReference type="InterPro" id="IPR053927">
    <property type="entry name" value="FlgK_helical"/>
</dbReference>
<accession>A0A1M4SIA3</accession>
<dbReference type="GO" id="GO:0005576">
    <property type="term" value="C:extracellular region"/>
    <property type="evidence" value="ECO:0007669"/>
    <property type="project" value="UniProtKB-SubCell"/>
</dbReference>
<comment type="similarity">
    <text evidence="3 7">Belongs to the flagella basal body rod proteins family.</text>
</comment>
<proteinExistence type="inferred from homology"/>
<evidence type="ECO:0000256" key="7">
    <source>
        <dbReference type="RuleBase" id="RU362065"/>
    </source>
</evidence>
<feature type="domain" description="Flagellar basal-body/hook protein C-terminal" evidence="8">
    <location>
        <begin position="536"/>
        <end position="574"/>
    </location>
</feature>
<comment type="subcellular location">
    <subcellularLocation>
        <location evidence="1 7">Bacterial flagellum</location>
    </subcellularLocation>
    <subcellularLocation>
        <location evidence="2 7">Secreted</location>
    </subcellularLocation>
</comment>
<keyword evidence="10" id="KW-0966">Cell projection</keyword>
<reference evidence="10 11" key="1">
    <citation type="submission" date="2016-11" db="EMBL/GenBank/DDBJ databases">
        <authorList>
            <person name="Jaros S."/>
            <person name="Januszkiewicz K."/>
            <person name="Wedrychowicz H."/>
        </authorList>
    </citation>
    <scope>NUCLEOTIDE SEQUENCE [LARGE SCALE GENOMIC DNA]</scope>
    <source>
        <strain evidence="10 11">DSM 10502</strain>
    </source>
</reference>
<dbReference type="PANTHER" id="PTHR30033:SF2">
    <property type="entry name" value="FLAGELLAR HOOK PROTEIN"/>
    <property type="match status" value="1"/>
</dbReference>